<dbReference type="SUPFAM" id="SSF56300">
    <property type="entry name" value="Metallo-dependent phosphatases"/>
    <property type="match status" value="1"/>
</dbReference>
<dbReference type="KEGG" id="trz:GWP43_13670"/>
<reference evidence="4 5" key="1">
    <citation type="submission" date="2020-01" db="EMBL/GenBank/DDBJ databases">
        <title>Complete genome sequence of a human oral phylogroup 1 Treponema sp. strain ATCC 700766, originally isolated from periodontitis dental plaque.</title>
        <authorList>
            <person name="Chan Y."/>
            <person name="Huo Y.-B."/>
            <person name="Yu X.-L."/>
            <person name="Zeng H."/>
            <person name="Leung W.-K."/>
            <person name="Watt R.M."/>
        </authorList>
    </citation>
    <scope>NUCLEOTIDE SEQUENCE [LARGE SCALE GENOMIC DNA]</scope>
    <source>
        <strain evidence="4 5">OMZ 804</strain>
    </source>
</reference>
<gene>
    <name evidence="4" type="ORF">GWP43_13670</name>
</gene>
<dbReference type="RefSeq" id="WP_162664607.1">
    <property type="nucleotide sequence ID" value="NZ_CP048020.1"/>
</dbReference>
<dbReference type="GO" id="GO:0016787">
    <property type="term" value="F:hydrolase activity"/>
    <property type="evidence" value="ECO:0007669"/>
    <property type="project" value="UniProtKB-UniRule"/>
</dbReference>
<evidence type="ECO:0000313" key="5">
    <source>
        <dbReference type="Proteomes" id="UP000464374"/>
    </source>
</evidence>
<evidence type="ECO:0000256" key="1">
    <source>
        <dbReference type="ARBA" id="ARBA00008950"/>
    </source>
</evidence>
<dbReference type="AlphaFoldDB" id="A0A6P1Y5V4"/>
<keyword evidence="2" id="KW-0479">Metal-binding</keyword>
<dbReference type="InterPro" id="IPR000979">
    <property type="entry name" value="Phosphodiesterase_MJ0936/Vps29"/>
</dbReference>
<dbReference type="Gene3D" id="3.60.21.10">
    <property type="match status" value="1"/>
</dbReference>
<comment type="similarity">
    <text evidence="1 2">Belongs to the metallophosphoesterase superfamily. YfcE family.</text>
</comment>
<dbReference type="EMBL" id="CP048020">
    <property type="protein sequence ID" value="QHX44333.1"/>
    <property type="molecule type" value="Genomic_DNA"/>
</dbReference>
<dbReference type="Proteomes" id="UP000464374">
    <property type="component" value="Chromosome"/>
</dbReference>
<organism evidence="4 5">
    <name type="scientific">Treponema vincentii</name>
    <dbReference type="NCBI Taxonomy" id="69710"/>
    <lineage>
        <taxon>Bacteria</taxon>
        <taxon>Pseudomonadati</taxon>
        <taxon>Spirochaetota</taxon>
        <taxon>Spirochaetia</taxon>
        <taxon>Spirochaetales</taxon>
        <taxon>Treponemataceae</taxon>
        <taxon>Treponema</taxon>
    </lineage>
</organism>
<sequence>MNRFTCCENGVIADGAFCNRLQKADTASILLLSDTHGAVDAVQWILSNFSEECQACLFAGDGAQDIITVVREATTGLITVPPVIIMAQGNCDSQLYPPIFPDSENSKPFGLPVYQQKTIAGQHILLAHGHLHHVELDGRKLSMTAESLGCTIAVYGHTHIQSIECFGGVTAVNPGSPLRPRGKSYGGFAVLAIGNTKKTPNRTAAETDAGIADTGGAVIGKRGELKLYALTKKNAGAFSAAVHAVYPIYEHL</sequence>
<feature type="domain" description="Calcineurin-like phosphoesterase" evidence="3">
    <location>
        <begin position="29"/>
        <end position="194"/>
    </location>
</feature>
<proteinExistence type="inferred from homology"/>
<evidence type="ECO:0000256" key="2">
    <source>
        <dbReference type="RuleBase" id="RU362039"/>
    </source>
</evidence>
<dbReference type="Pfam" id="PF12850">
    <property type="entry name" value="Metallophos_2"/>
    <property type="match status" value="1"/>
</dbReference>
<evidence type="ECO:0000259" key="3">
    <source>
        <dbReference type="Pfam" id="PF12850"/>
    </source>
</evidence>
<accession>A0A6P1Y5V4</accession>
<evidence type="ECO:0000313" key="4">
    <source>
        <dbReference type="EMBL" id="QHX44333.1"/>
    </source>
</evidence>
<dbReference type="NCBIfam" id="TIGR00040">
    <property type="entry name" value="yfcE"/>
    <property type="match status" value="1"/>
</dbReference>
<dbReference type="InterPro" id="IPR024654">
    <property type="entry name" value="Calcineurin-like_PHP_lpxH"/>
</dbReference>
<comment type="cofactor">
    <cofactor evidence="2">
        <name>a divalent metal cation</name>
        <dbReference type="ChEBI" id="CHEBI:60240"/>
    </cofactor>
</comment>
<dbReference type="PANTHER" id="PTHR11124">
    <property type="entry name" value="VACUOLAR SORTING PROTEIN VPS29"/>
    <property type="match status" value="1"/>
</dbReference>
<dbReference type="InterPro" id="IPR029052">
    <property type="entry name" value="Metallo-depent_PP-like"/>
</dbReference>
<name>A0A6P1Y5V4_9SPIR</name>
<protein>
    <recommendedName>
        <fullName evidence="2">Phosphoesterase</fullName>
        <ecNumber evidence="2">3.1.4.-</ecNumber>
    </recommendedName>
</protein>
<dbReference type="EC" id="3.1.4.-" evidence="2"/>
<dbReference type="GO" id="GO:0046872">
    <property type="term" value="F:metal ion binding"/>
    <property type="evidence" value="ECO:0007669"/>
    <property type="project" value="UniProtKB-KW"/>
</dbReference>